<proteinExistence type="predicted"/>
<keyword evidence="3" id="KW-1185">Reference proteome</keyword>
<evidence type="ECO:0000313" key="3">
    <source>
        <dbReference type="Proteomes" id="UP001519460"/>
    </source>
</evidence>
<feature type="compositionally biased region" description="Basic and acidic residues" evidence="1">
    <location>
        <begin position="57"/>
        <end position="76"/>
    </location>
</feature>
<dbReference type="EMBL" id="JACVVK020000025">
    <property type="protein sequence ID" value="KAK7502528.1"/>
    <property type="molecule type" value="Genomic_DNA"/>
</dbReference>
<name>A0ABD0LTM1_9CAEN</name>
<accession>A0ABD0LTM1</accession>
<dbReference type="Proteomes" id="UP001519460">
    <property type="component" value="Unassembled WGS sequence"/>
</dbReference>
<organism evidence="2 3">
    <name type="scientific">Batillaria attramentaria</name>
    <dbReference type="NCBI Taxonomy" id="370345"/>
    <lineage>
        <taxon>Eukaryota</taxon>
        <taxon>Metazoa</taxon>
        <taxon>Spiralia</taxon>
        <taxon>Lophotrochozoa</taxon>
        <taxon>Mollusca</taxon>
        <taxon>Gastropoda</taxon>
        <taxon>Caenogastropoda</taxon>
        <taxon>Sorbeoconcha</taxon>
        <taxon>Cerithioidea</taxon>
        <taxon>Batillariidae</taxon>
        <taxon>Batillaria</taxon>
    </lineage>
</organism>
<comment type="caution">
    <text evidence="2">The sequence shown here is derived from an EMBL/GenBank/DDBJ whole genome shotgun (WGS) entry which is preliminary data.</text>
</comment>
<reference evidence="2 3" key="1">
    <citation type="journal article" date="2023" name="Sci. Data">
        <title>Genome assembly of the Korean intertidal mud-creeper Batillaria attramentaria.</title>
        <authorList>
            <person name="Patra A.K."/>
            <person name="Ho P.T."/>
            <person name="Jun S."/>
            <person name="Lee S.J."/>
            <person name="Kim Y."/>
            <person name="Won Y.J."/>
        </authorList>
    </citation>
    <scope>NUCLEOTIDE SEQUENCE [LARGE SCALE GENOMIC DNA]</scope>
    <source>
        <strain evidence="2">Wonlab-2016</strain>
    </source>
</reference>
<protein>
    <submittedName>
        <fullName evidence="2">Uncharacterized protein</fullName>
    </submittedName>
</protein>
<feature type="compositionally biased region" description="Polar residues" evidence="1">
    <location>
        <begin position="33"/>
        <end position="47"/>
    </location>
</feature>
<feature type="region of interest" description="Disordered" evidence="1">
    <location>
        <begin position="31"/>
        <end position="86"/>
    </location>
</feature>
<gene>
    <name evidence="2" type="ORF">BaRGS_00006103</name>
</gene>
<evidence type="ECO:0000313" key="2">
    <source>
        <dbReference type="EMBL" id="KAK7502528.1"/>
    </source>
</evidence>
<evidence type="ECO:0000256" key="1">
    <source>
        <dbReference type="SAM" id="MobiDB-lite"/>
    </source>
</evidence>
<sequence length="133" mass="14597">MVNASRLMHHRPSPERLYVITYSKSVNCLEASGSKTPDPSWKPSSSHLARAPGGTRGDPREGAGRGGEKLKSEAKTQEGGLRTEQGKRLCSPLYRVSSLAATSTNYRPLHGKVPGFFVDQTLNPQRHSDLQQR</sequence>
<dbReference type="AlphaFoldDB" id="A0ABD0LTM1"/>